<evidence type="ECO:0000256" key="10">
    <source>
        <dbReference type="PIRSR" id="PIRSR005096-3"/>
    </source>
</evidence>
<evidence type="ECO:0000256" key="1">
    <source>
        <dbReference type="ARBA" id="ARBA00001913"/>
    </source>
</evidence>
<dbReference type="Proteomes" id="UP000184231">
    <property type="component" value="Unassembled WGS sequence"/>
</dbReference>
<dbReference type="GO" id="GO:0006006">
    <property type="term" value="P:glucose metabolic process"/>
    <property type="evidence" value="ECO:0007669"/>
    <property type="project" value="TreeGrafter"/>
</dbReference>
<dbReference type="EMBL" id="FQYX01000002">
    <property type="protein sequence ID" value="SHI46367.1"/>
    <property type="molecule type" value="Genomic_DNA"/>
</dbReference>
<evidence type="ECO:0000256" key="2">
    <source>
        <dbReference type="ARBA" id="ARBA00005028"/>
    </source>
</evidence>
<dbReference type="InterPro" id="IPR047215">
    <property type="entry name" value="Galactose_mutarotase-like"/>
</dbReference>
<dbReference type="GO" id="GO:0030246">
    <property type="term" value="F:carbohydrate binding"/>
    <property type="evidence" value="ECO:0007669"/>
    <property type="project" value="InterPro"/>
</dbReference>
<evidence type="ECO:0000256" key="6">
    <source>
        <dbReference type="ARBA" id="ARBA00023235"/>
    </source>
</evidence>
<dbReference type="GO" id="GO:0005737">
    <property type="term" value="C:cytoplasm"/>
    <property type="evidence" value="ECO:0007669"/>
    <property type="project" value="TreeGrafter"/>
</dbReference>
<feature type="binding site" evidence="9">
    <location>
        <position position="219"/>
    </location>
    <ligand>
        <name>beta-D-galactose</name>
        <dbReference type="ChEBI" id="CHEBI:27667"/>
    </ligand>
</feature>
<dbReference type="UniPathway" id="UPA00242"/>
<dbReference type="InterPro" id="IPR011013">
    <property type="entry name" value="Gal_mutarotase_sf_dom"/>
</dbReference>
<dbReference type="PANTHER" id="PTHR10091">
    <property type="entry name" value="ALDOSE-1-EPIMERASE"/>
    <property type="match status" value="1"/>
</dbReference>
<reference evidence="11 12" key="1">
    <citation type="submission" date="2016-11" db="EMBL/GenBank/DDBJ databases">
        <authorList>
            <person name="Jaros S."/>
            <person name="Januszkiewicz K."/>
            <person name="Wedrychowicz H."/>
        </authorList>
    </citation>
    <scope>NUCLEOTIDE SEQUENCE [LARGE SCALE GENOMIC DNA]</scope>
    <source>
        <strain evidence="11 12">CGMCC 1.8863</strain>
    </source>
</reference>
<feature type="active site" description="Proton acceptor" evidence="8">
    <location>
        <position position="266"/>
    </location>
</feature>
<protein>
    <submittedName>
        <fullName evidence="11">Aldose 1-epimerase</fullName>
    </submittedName>
</protein>
<feature type="active site" description="Proton donor" evidence="8">
    <location>
        <position position="161"/>
    </location>
</feature>
<evidence type="ECO:0000256" key="8">
    <source>
        <dbReference type="PIRSR" id="PIRSR005096-1"/>
    </source>
</evidence>
<evidence type="ECO:0000313" key="11">
    <source>
        <dbReference type="EMBL" id="SHI46367.1"/>
    </source>
</evidence>
<proteinExistence type="inferred from homology"/>
<dbReference type="GO" id="GO:0033499">
    <property type="term" value="P:galactose catabolic process via UDP-galactose, Leloir pathway"/>
    <property type="evidence" value="ECO:0007669"/>
    <property type="project" value="TreeGrafter"/>
</dbReference>
<dbReference type="STRING" id="558155.SAMN04487911_102142"/>
<comment type="cofactor">
    <cofactor evidence="1">
        <name>Ca(2+)</name>
        <dbReference type="ChEBI" id="CHEBI:29108"/>
    </cofactor>
</comment>
<evidence type="ECO:0000256" key="5">
    <source>
        <dbReference type="ARBA" id="ARBA00022837"/>
    </source>
</evidence>
<keyword evidence="12" id="KW-1185">Reference proteome</keyword>
<dbReference type="InterPro" id="IPR008183">
    <property type="entry name" value="Aldose_1/G6P_1-epimerase"/>
</dbReference>
<accession>A0A1M6BCF6</accession>
<gene>
    <name evidence="11" type="ORF">SAMN04487911_102142</name>
</gene>
<dbReference type="InterPro" id="IPR014718">
    <property type="entry name" value="GH-type_carb-bd"/>
</dbReference>
<dbReference type="GO" id="GO:0004034">
    <property type="term" value="F:aldose 1-epimerase activity"/>
    <property type="evidence" value="ECO:0007669"/>
    <property type="project" value="TreeGrafter"/>
</dbReference>
<sequence>MNQITIRNSFISLTVLDYGAIIQKLTVKNKEGQDINVAVGFENPIAYLTDTKSLGAAIGRYAGRISKGGFELNDKSYSLFSNNGVHLHGGKEGFAKKYWNIEQVHHGDNPYITLSYFSKDMEEGYPGNLEVQLTYKLENNALHILHSATTDKATPVNLTNHTYFKLDDQDQIDEYSLQLACSQYLDTDEALVPSGKLNSVENTAYDFLTAKKIGKTRLDTPFVLNGGLDNKTWIASKKSGISMEVSTNQPSIVVYTPLEFAAICFETQNFPDAPNHPHFPNSILNPGETYENNSIFRFGFVN</sequence>
<dbReference type="InterPro" id="IPR015443">
    <property type="entry name" value="Aldose_1-epimerase"/>
</dbReference>
<evidence type="ECO:0000256" key="9">
    <source>
        <dbReference type="PIRSR" id="PIRSR005096-2"/>
    </source>
</evidence>
<keyword evidence="6" id="KW-0413">Isomerase</keyword>
<dbReference type="PIRSF" id="PIRSF005096">
    <property type="entry name" value="GALM"/>
    <property type="match status" value="1"/>
</dbReference>
<evidence type="ECO:0000313" key="12">
    <source>
        <dbReference type="Proteomes" id="UP000184231"/>
    </source>
</evidence>
<dbReference type="PANTHER" id="PTHR10091:SF0">
    <property type="entry name" value="GALACTOSE MUTAROTASE"/>
    <property type="match status" value="1"/>
</dbReference>
<keyword evidence="7" id="KW-0119">Carbohydrate metabolism</keyword>
<feature type="binding site" evidence="10">
    <location>
        <begin position="161"/>
        <end position="163"/>
    </location>
    <ligand>
        <name>beta-D-galactose</name>
        <dbReference type="ChEBI" id="CHEBI:27667"/>
    </ligand>
</feature>
<dbReference type="Gene3D" id="2.70.98.10">
    <property type="match status" value="1"/>
</dbReference>
<dbReference type="SUPFAM" id="SSF74650">
    <property type="entry name" value="Galactose mutarotase-like"/>
    <property type="match status" value="1"/>
</dbReference>
<comment type="similarity">
    <text evidence="3">Belongs to the aldose epimerase family.</text>
</comment>
<dbReference type="OrthoDB" id="9779408at2"/>
<name>A0A1M6BCF6_9FLAO</name>
<comment type="subunit">
    <text evidence="4">Monomer.</text>
</comment>
<dbReference type="RefSeq" id="WP_072762961.1">
    <property type="nucleotide sequence ID" value="NZ_FQYX01000002.1"/>
</dbReference>
<dbReference type="CDD" id="cd09019">
    <property type="entry name" value="galactose_mutarotase_like"/>
    <property type="match status" value="1"/>
</dbReference>
<dbReference type="AlphaFoldDB" id="A0A1M6BCF6"/>
<evidence type="ECO:0000256" key="7">
    <source>
        <dbReference type="ARBA" id="ARBA00023277"/>
    </source>
</evidence>
<keyword evidence="5" id="KW-0106">Calcium</keyword>
<evidence type="ECO:0000256" key="3">
    <source>
        <dbReference type="ARBA" id="ARBA00006206"/>
    </source>
</evidence>
<evidence type="ECO:0000256" key="4">
    <source>
        <dbReference type="ARBA" id="ARBA00011245"/>
    </source>
</evidence>
<comment type="pathway">
    <text evidence="2">Carbohydrate metabolism; hexose metabolism.</text>
</comment>
<dbReference type="Pfam" id="PF01263">
    <property type="entry name" value="Aldose_epim"/>
    <property type="match status" value="1"/>
</dbReference>
<organism evidence="11 12">
    <name type="scientific">Arenibacter nanhaiticus</name>
    <dbReference type="NCBI Taxonomy" id="558155"/>
    <lineage>
        <taxon>Bacteria</taxon>
        <taxon>Pseudomonadati</taxon>
        <taxon>Bacteroidota</taxon>
        <taxon>Flavobacteriia</taxon>
        <taxon>Flavobacteriales</taxon>
        <taxon>Flavobacteriaceae</taxon>
        <taxon>Arenibacter</taxon>
    </lineage>
</organism>